<dbReference type="EC" id="3.1.26.4" evidence="2"/>
<feature type="domain" description="Reverse transcriptase" evidence="11">
    <location>
        <begin position="129"/>
        <end position="307"/>
    </location>
</feature>
<keyword evidence="7" id="KW-0378">Hydrolase</keyword>
<dbReference type="InterPro" id="IPR036397">
    <property type="entry name" value="RNaseH_sf"/>
</dbReference>
<evidence type="ECO:0000256" key="1">
    <source>
        <dbReference type="ARBA" id="ARBA00010879"/>
    </source>
</evidence>
<keyword evidence="5" id="KW-0540">Nuclease</keyword>
<dbReference type="Proteomes" id="UP000515152">
    <property type="component" value="Chromosome 10"/>
</dbReference>
<dbReference type="FunFam" id="3.30.420.10:FF:000063">
    <property type="entry name" value="Retrovirus-related Pol polyprotein from transposon 297-like Protein"/>
    <property type="match status" value="1"/>
</dbReference>
<evidence type="ECO:0000256" key="4">
    <source>
        <dbReference type="ARBA" id="ARBA00022695"/>
    </source>
</evidence>
<dbReference type="GeneID" id="122133234"/>
<feature type="region of interest" description="Disordered" evidence="10">
    <location>
        <begin position="942"/>
        <end position="1003"/>
    </location>
</feature>
<dbReference type="Pfam" id="PF00665">
    <property type="entry name" value="rve"/>
    <property type="match status" value="1"/>
</dbReference>
<dbReference type="Pfam" id="PF00078">
    <property type="entry name" value="RVT_1"/>
    <property type="match status" value="1"/>
</dbReference>
<dbReference type="GO" id="GO:0015074">
    <property type="term" value="P:DNA integration"/>
    <property type="evidence" value="ECO:0007669"/>
    <property type="project" value="InterPro"/>
</dbReference>
<evidence type="ECO:0000256" key="5">
    <source>
        <dbReference type="ARBA" id="ARBA00022722"/>
    </source>
</evidence>
<evidence type="ECO:0000256" key="9">
    <source>
        <dbReference type="ARBA" id="ARBA00039658"/>
    </source>
</evidence>
<evidence type="ECO:0000256" key="7">
    <source>
        <dbReference type="ARBA" id="ARBA00022801"/>
    </source>
</evidence>
<dbReference type="GO" id="GO:0004523">
    <property type="term" value="F:RNA-DNA hybrid ribonuclease activity"/>
    <property type="evidence" value="ECO:0007669"/>
    <property type="project" value="UniProtKB-EC"/>
</dbReference>
<dbReference type="Gene3D" id="1.10.340.70">
    <property type="match status" value="1"/>
</dbReference>
<feature type="region of interest" description="Disordered" evidence="10">
    <location>
        <begin position="844"/>
        <end position="869"/>
    </location>
</feature>
<evidence type="ECO:0000256" key="2">
    <source>
        <dbReference type="ARBA" id="ARBA00012180"/>
    </source>
</evidence>
<keyword evidence="13" id="KW-1185">Reference proteome</keyword>
<evidence type="ECO:0000256" key="10">
    <source>
        <dbReference type="SAM" id="MobiDB-lite"/>
    </source>
</evidence>
<reference evidence="14" key="1">
    <citation type="submission" date="2025-08" db="UniProtKB">
        <authorList>
            <consortium name="RefSeq"/>
        </authorList>
    </citation>
    <scope>IDENTIFICATION</scope>
</reference>
<sequence>MLKTYTGEPLAPEGVIKVQVKLNKQCADLPLYVVKVDAPPLFGREWLRVIKLNWKDLKTVHAIERREKDNLKTVLKRHSAVFSTELGTMKQIKATLTVRPNSVPKFCPPRNVPYALRPRVEAELKRLTELGVISPLENSEWATPVVPVIKKDGTVRLCGDFKVTLNQVLCVDRYPIPRIEDIFASLAGGQHFSKLDLSNAYLQMEVEEKCRKLLTISTQKGLFRFNRLPFGVASSPGLFQKAMDQVLLGLPYTHCYLDDILISGPDEQTHLKALDSVLGRLEEYGLHLKQEKCLFFQESVEYLGHIIDAAGLHKSPEKVRAIVEAPAPCDVSQLRSFLGMLNYYGRFIPDLATVLKPLNELLNKGKQWQWTVDCESAFQKAKALLVSQEVLTHYNPELPLRLACDASPYGVGAVLSHAMPDGEERPIAYASRTLSKAEQNYAQIEREALAIVFGVRKFHQYLYGNKFTLLTDHRPLTSILSPVKSTPSMAAARMQRWALLLSAHEYTIQYRKGALHANADGLSRLPLSHTHKEKLGAVEVFYTSELDTLPVSNTEIKRDTLSDPTLSRVQEIVSTGRFPAAKDAGEELSPYLLSRHDLTIQQGCLMWGMRVIVPPKLHPRVLKELHTAHPGVVRMKSLARSYVWWPGIDSQIELHAKSCPPCQSVQKAPGLAPLHPWMWPFSPWERIHVDFAGPFEGHMYLITVDAHSKWPEVHIMDSTTASKTIQVLRGLFSRHGIPHILVSDNGPQFCSEEFSAFLKSNGVKHICSAPYHPATNGLAERFVRTFKQALKSSKGTGMVQQRLDTFLLAYRNIPHTTTTETPAMLFLGRRLRSRLDFLKPSVAGTVHRSQDAQQQRRHQHSKDRQFDVGDPVLVRDYRKGEEKWTQGTVVEKTGPVSYRVNVGVPGVWKRHVDQMLTRPDPELQQTAVNLSLPEDLSQSDICTTLHSKTPPPQEPDDRVPQHTESPQTHQSTEPPQTGVTAVTETVRRYPVRITQPPVRYGTE</sequence>
<feature type="compositionally biased region" description="Polar residues" evidence="10">
    <location>
        <begin position="962"/>
        <end position="983"/>
    </location>
</feature>
<dbReference type="Pfam" id="PF17917">
    <property type="entry name" value="RT_RNaseH"/>
    <property type="match status" value="1"/>
</dbReference>
<dbReference type="InterPro" id="IPR043128">
    <property type="entry name" value="Rev_trsase/Diguanyl_cyclase"/>
</dbReference>
<feature type="domain" description="Integrase catalytic" evidence="12">
    <location>
        <begin position="679"/>
        <end position="830"/>
    </location>
</feature>
<gene>
    <name evidence="14" type="primary">LOC122133234</name>
</gene>
<dbReference type="InterPro" id="IPR041588">
    <property type="entry name" value="Integrase_H2C2"/>
</dbReference>
<dbReference type="GO" id="GO:0003676">
    <property type="term" value="F:nucleic acid binding"/>
    <property type="evidence" value="ECO:0007669"/>
    <property type="project" value="InterPro"/>
</dbReference>
<dbReference type="PROSITE" id="PS50994">
    <property type="entry name" value="INTEGRASE"/>
    <property type="match status" value="1"/>
</dbReference>
<evidence type="ECO:0000259" key="12">
    <source>
        <dbReference type="PROSITE" id="PS50994"/>
    </source>
</evidence>
<dbReference type="CDD" id="cd09274">
    <property type="entry name" value="RNase_HI_RT_Ty3"/>
    <property type="match status" value="1"/>
</dbReference>
<dbReference type="FunFam" id="1.10.340.70:FF:000003">
    <property type="entry name" value="Protein CBG25708"/>
    <property type="match status" value="1"/>
</dbReference>
<evidence type="ECO:0000256" key="6">
    <source>
        <dbReference type="ARBA" id="ARBA00022759"/>
    </source>
</evidence>
<evidence type="ECO:0000256" key="3">
    <source>
        <dbReference type="ARBA" id="ARBA00022679"/>
    </source>
</evidence>
<proteinExistence type="inferred from homology"/>
<protein>
    <recommendedName>
        <fullName evidence="9">Gypsy retrotransposon integrase-like protein 1</fullName>
        <ecNumber evidence="2">3.1.26.4</ecNumber>
    </recommendedName>
</protein>
<keyword evidence="4" id="KW-0548">Nucleotidyltransferase</keyword>
<dbReference type="InterPro" id="IPR050951">
    <property type="entry name" value="Retrovirus_Pol_polyprotein"/>
</dbReference>
<dbReference type="CDD" id="cd01647">
    <property type="entry name" value="RT_LTR"/>
    <property type="match status" value="1"/>
</dbReference>
<evidence type="ECO:0000313" key="13">
    <source>
        <dbReference type="Proteomes" id="UP000515152"/>
    </source>
</evidence>
<dbReference type="InterPro" id="IPR043502">
    <property type="entry name" value="DNA/RNA_pol_sf"/>
</dbReference>
<dbReference type="Gene3D" id="3.30.420.10">
    <property type="entry name" value="Ribonuclease H-like superfamily/Ribonuclease H"/>
    <property type="match status" value="1"/>
</dbReference>
<dbReference type="Gene3D" id="3.30.70.270">
    <property type="match status" value="2"/>
</dbReference>
<keyword evidence="8" id="KW-0695">RNA-directed DNA polymerase</keyword>
<dbReference type="FunFam" id="3.30.70.270:FF:000026">
    <property type="entry name" value="Transposon Ty3-G Gag-Pol polyprotein"/>
    <property type="match status" value="1"/>
</dbReference>
<dbReference type="InterPro" id="IPR000477">
    <property type="entry name" value="RT_dom"/>
</dbReference>
<dbReference type="RefSeq" id="XP_042564918.1">
    <property type="nucleotide sequence ID" value="XM_042708984.1"/>
</dbReference>
<dbReference type="InterPro" id="IPR012337">
    <property type="entry name" value="RNaseH-like_sf"/>
</dbReference>
<dbReference type="Gene3D" id="3.10.10.10">
    <property type="entry name" value="HIV Type 1 Reverse Transcriptase, subunit A, domain 1"/>
    <property type="match status" value="1"/>
</dbReference>
<comment type="similarity">
    <text evidence="1">Belongs to the beta type-B retroviral polymerase family. HERV class-II K(HML-2) pol subfamily.</text>
</comment>
<evidence type="ECO:0000313" key="14">
    <source>
        <dbReference type="RefSeq" id="XP_042564918.1"/>
    </source>
</evidence>
<dbReference type="Pfam" id="PF17921">
    <property type="entry name" value="Integrase_H2C2"/>
    <property type="match status" value="1"/>
</dbReference>
<dbReference type="FunFam" id="3.10.20.370:FF:000001">
    <property type="entry name" value="Retrovirus-related Pol polyprotein from transposon 17.6-like protein"/>
    <property type="match status" value="1"/>
</dbReference>
<keyword evidence="3" id="KW-0808">Transferase</keyword>
<dbReference type="PANTHER" id="PTHR37984">
    <property type="entry name" value="PROTEIN CBG26694"/>
    <property type="match status" value="1"/>
</dbReference>
<dbReference type="AlphaFoldDB" id="A0A8M1KR89"/>
<dbReference type="InterPro" id="IPR041373">
    <property type="entry name" value="RT_RNaseH"/>
</dbReference>
<dbReference type="PROSITE" id="PS50878">
    <property type="entry name" value="RT_POL"/>
    <property type="match status" value="1"/>
</dbReference>
<name>A0A8M1KR89_CLUHA</name>
<organism evidence="13 14">
    <name type="scientific">Clupea harengus</name>
    <name type="common">Atlantic herring</name>
    <dbReference type="NCBI Taxonomy" id="7950"/>
    <lineage>
        <taxon>Eukaryota</taxon>
        <taxon>Metazoa</taxon>
        <taxon>Chordata</taxon>
        <taxon>Craniata</taxon>
        <taxon>Vertebrata</taxon>
        <taxon>Euteleostomi</taxon>
        <taxon>Actinopterygii</taxon>
        <taxon>Neopterygii</taxon>
        <taxon>Teleostei</taxon>
        <taxon>Clupei</taxon>
        <taxon>Clupeiformes</taxon>
        <taxon>Clupeoidei</taxon>
        <taxon>Clupeidae</taxon>
        <taxon>Clupea</taxon>
    </lineage>
</organism>
<accession>A0A8M1KR89</accession>
<evidence type="ECO:0000259" key="11">
    <source>
        <dbReference type="PROSITE" id="PS50878"/>
    </source>
</evidence>
<dbReference type="OrthoDB" id="775972at2759"/>
<dbReference type="KEGG" id="char:122133234"/>
<dbReference type="Gene3D" id="3.10.20.370">
    <property type="match status" value="1"/>
</dbReference>
<keyword evidence="6" id="KW-0255">Endonuclease</keyword>
<dbReference type="InterPro" id="IPR001584">
    <property type="entry name" value="Integrase_cat-core"/>
</dbReference>
<evidence type="ECO:0000256" key="8">
    <source>
        <dbReference type="ARBA" id="ARBA00022918"/>
    </source>
</evidence>
<dbReference type="PANTHER" id="PTHR37984:SF13">
    <property type="entry name" value="RIBONUCLEASE H"/>
    <property type="match status" value="1"/>
</dbReference>
<dbReference type="SUPFAM" id="SSF56672">
    <property type="entry name" value="DNA/RNA polymerases"/>
    <property type="match status" value="1"/>
</dbReference>
<dbReference type="SUPFAM" id="SSF53098">
    <property type="entry name" value="Ribonuclease H-like"/>
    <property type="match status" value="1"/>
</dbReference>